<dbReference type="GeneID" id="34518666"/>
<gene>
    <name evidence="3" type="ORF">KUCA_T00001233001</name>
</gene>
<dbReference type="PROSITE" id="PS50006">
    <property type="entry name" value="FHA_DOMAIN"/>
    <property type="match status" value="1"/>
</dbReference>
<dbReference type="InterPro" id="IPR000253">
    <property type="entry name" value="FHA_dom"/>
</dbReference>
<evidence type="ECO:0000313" key="4">
    <source>
        <dbReference type="Proteomes" id="UP000019384"/>
    </source>
</evidence>
<feature type="domain" description="FHA" evidence="2">
    <location>
        <begin position="127"/>
        <end position="186"/>
    </location>
</feature>
<dbReference type="HOGENOM" id="CLU_022457_1_0_1"/>
<dbReference type="Pfam" id="PF00498">
    <property type="entry name" value="FHA"/>
    <property type="match status" value="1"/>
</dbReference>
<name>W6MH44_9ASCO</name>
<dbReference type="STRING" id="1382522.W6MH44"/>
<dbReference type="SMART" id="SM00240">
    <property type="entry name" value="FHA"/>
    <property type="match status" value="1"/>
</dbReference>
<dbReference type="Gene3D" id="2.60.200.20">
    <property type="match status" value="1"/>
</dbReference>
<accession>W6MH44</accession>
<feature type="compositionally biased region" description="Basic and acidic residues" evidence="1">
    <location>
        <begin position="25"/>
        <end position="60"/>
    </location>
</feature>
<sequence length="216" mass="24843">MSYDDRRGYNDNNRWRSGSSHNNTRYRDKSPDRESRRSYRDRARDDDRDDREFRDREKPKVLKVNVKPSGLLAKESNNAQGKKLKYAPPVDEAIPQADTKPEFYLYMFKGEDPTPKKVPLVGFKSFFSLGSEEGSVDIVLDDPKVSRQHAAIQFKQALNDDGGGTIKPYVIDLSSRKGTFLNDEKIPSSRFVELKNKDSIRFGDIDSEVEFLLIIN</sequence>
<organism evidence="3 4">
    <name type="scientific">Kuraishia capsulata CBS 1993</name>
    <dbReference type="NCBI Taxonomy" id="1382522"/>
    <lineage>
        <taxon>Eukaryota</taxon>
        <taxon>Fungi</taxon>
        <taxon>Dikarya</taxon>
        <taxon>Ascomycota</taxon>
        <taxon>Saccharomycotina</taxon>
        <taxon>Pichiomycetes</taxon>
        <taxon>Pichiales</taxon>
        <taxon>Pichiaceae</taxon>
        <taxon>Kuraishia</taxon>
    </lineage>
</organism>
<dbReference type="InterPro" id="IPR050923">
    <property type="entry name" value="Cell_Proc_Reg/RNA_Proc"/>
</dbReference>
<evidence type="ECO:0000256" key="1">
    <source>
        <dbReference type="SAM" id="MobiDB-lite"/>
    </source>
</evidence>
<evidence type="ECO:0000313" key="3">
    <source>
        <dbReference type="EMBL" id="CDK25266.1"/>
    </source>
</evidence>
<dbReference type="EMBL" id="HG793125">
    <property type="protein sequence ID" value="CDK25266.1"/>
    <property type="molecule type" value="Genomic_DNA"/>
</dbReference>
<keyword evidence="4" id="KW-1185">Reference proteome</keyword>
<protein>
    <recommendedName>
        <fullName evidence="2">FHA domain-containing protein</fullName>
    </recommendedName>
</protein>
<feature type="region of interest" description="Disordered" evidence="1">
    <location>
        <begin position="1"/>
        <end position="60"/>
    </location>
</feature>
<dbReference type="SUPFAM" id="SSF49879">
    <property type="entry name" value="SMAD/FHA domain"/>
    <property type="match status" value="1"/>
</dbReference>
<dbReference type="PANTHER" id="PTHR23308">
    <property type="entry name" value="NUCLEAR INHIBITOR OF PROTEIN PHOSPHATASE-1"/>
    <property type="match status" value="1"/>
</dbReference>
<dbReference type="InterPro" id="IPR008984">
    <property type="entry name" value="SMAD_FHA_dom_sf"/>
</dbReference>
<reference evidence="3" key="1">
    <citation type="submission" date="2013-12" db="EMBL/GenBank/DDBJ databases">
        <authorList>
            <person name="Genoscope - CEA"/>
        </authorList>
    </citation>
    <scope>NUCLEOTIDE SEQUENCE</scope>
    <source>
        <strain evidence="3">CBS 1993</strain>
    </source>
</reference>
<dbReference type="RefSeq" id="XP_022457278.1">
    <property type="nucleotide sequence ID" value="XM_022605850.1"/>
</dbReference>
<feature type="compositionally biased region" description="Polar residues" evidence="1">
    <location>
        <begin position="10"/>
        <end position="23"/>
    </location>
</feature>
<proteinExistence type="predicted"/>
<reference evidence="3" key="2">
    <citation type="submission" date="2014-02" db="EMBL/GenBank/DDBJ databases">
        <title>Complete DNA sequence of /Kuraishia capsulata/ illustrates novel genomic features among budding yeasts (/Saccharomycotina/).</title>
        <authorList>
            <person name="Morales L."/>
            <person name="Noel B."/>
            <person name="Porcel B."/>
            <person name="Marcet-Houben M."/>
            <person name="Hullo M-F."/>
            <person name="Sacerdot C."/>
            <person name="Tekaia F."/>
            <person name="Leh-Louis V."/>
            <person name="Despons L."/>
            <person name="Khanna V."/>
            <person name="Aury J-M."/>
            <person name="Barbe V."/>
            <person name="Couloux A."/>
            <person name="Labadie K."/>
            <person name="Pelletier E."/>
            <person name="Souciet J-L."/>
            <person name="Boekhout T."/>
            <person name="Gabaldon T."/>
            <person name="Wincker P."/>
            <person name="Dujon B."/>
        </authorList>
    </citation>
    <scope>NUCLEOTIDE SEQUENCE</scope>
    <source>
        <strain evidence="3">CBS 1993</strain>
    </source>
</reference>
<dbReference type="AlphaFoldDB" id="W6MH44"/>
<dbReference type="OrthoDB" id="444265at2759"/>
<dbReference type="Proteomes" id="UP000019384">
    <property type="component" value="Unassembled WGS sequence"/>
</dbReference>
<evidence type="ECO:0000259" key="2">
    <source>
        <dbReference type="PROSITE" id="PS50006"/>
    </source>
</evidence>